<dbReference type="PANTHER" id="PTHR45138">
    <property type="entry name" value="REGULATORY COMPONENTS OF SENSORY TRANSDUCTION SYSTEM"/>
    <property type="match status" value="1"/>
</dbReference>
<dbReference type="SMART" id="SM00267">
    <property type="entry name" value="GGDEF"/>
    <property type="match status" value="1"/>
</dbReference>
<organism evidence="4 5">
    <name type="scientific">Pseudoalteromonas piscicida</name>
    <dbReference type="NCBI Taxonomy" id="43662"/>
    <lineage>
        <taxon>Bacteria</taxon>
        <taxon>Pseudomonadati</taxon>
        <taxon>Pseudomonadota</taxon>
        <taxon>Gammaproteobacteria</taxon>
        <taxon>Alteromonadales</taxon>
        <taxon>Pseudoalteromonadaceae</taxon>
        <taxon>Pseudoalteromonas</taxon>
    </lineage>
</organism>
<dbReference type="SUPFAM" id="SSF55073">
    <property type="entry name" value="Nucleotide cyclase"/>
    <property type="match status" value="1"/>
</dbReference>
<feature type="domain" description="GGDEF" evidence="3">
    <location>
        <begin position="200"/>
        <end position="333"/>
    </location>
</feature>
<name>A0A2A5JMS6_PSEO7</name>
<keyword evidence="5" id="KW-1185">Reference proteome</keyword>
<comment type="caution">
    <text evidence="4">The sequence shown here is derived from an EMBL/GenBank/DDBJ whole genome shotgun (WGS) entry which is preliminary data.</text>
</comment>
<dbReference type="NCBIfam" id="TIGR00254">
    <property type="entry name" value="GGDEF"/>
    <property type="match status" value="1"/>
</dbReference>
<protein>
    <recommendedName>
        <fullName evidence="1">diguanylate cyclase</fullName>
        <ecNumber evidence="1">2.7.7.65</ecNumber>
    </recommendedName>
</protein>
<proteinExistence type="predicted"/>
<dbReference type="InterPro" id="IPR029787">
    <property type="entry name" value="Nucleotide_cyclase"/>
</dbReference>
<evidence type="ECO:0000313" key="5">
    <source>
        <dbReference type="Proteomes" id="UP000228621"/>
    </source>
</evidence>
<evidence type="ECO:0000256" key="1">
    <source>
        <dbReference type="ARBA" id="ARBA00012528"/>
    </source>
</evidence>
<dbReference type="PROSITE" id="PS50887">
    <property type="entry name" value="GGDEF"/>
    <property type="match status" value="1"/>
</dbReference>
<dbReference type="Proteomes" id="UP000228621">
    <property type="component" value="Unassembled WGS sequence"/>
</dbReference>
<reference evidence="5" key="1">
    <citation type="journal article" date="2019" name="Genome Announc.">
        <title>Draft Genome Sequence of Pseudoalteromonas piscicida Strain 36Y ROTHPW, an Hypersaline Seawater Isolate from the South Coast of Sonora, Mexico.</title>
        <authorList>
            <person name="Sanchez-Diaz R."/>
            <person name="Molina-Garza Z.J."/>
            <person name="Cruz-Suarez L.E."/>
            <person name="Selvin J."/>
            <person name="Kiran G.S."/>
            <person name="Ibarra-Gamez J.C."/>
            <person name="Gomez-Gil B."/>
            <person name="Galaviz-Silva L."/>
        </authorList>
    </citation>
    <scope>NUCLEOTIDE SEQUENCE [LARGE SCALE GENOMIC DNA]</scope>
    <source>
        <strain evidence="5">36Y_RITHPW</strain>
    </source>
</reference>
<evidence type="ECO:0000256" key="2">
    <source>
        <dbReference type="ARBA" id="ARBA00034247"/>
    </source>
</evidence>
<dbReference type="AlphaFoldDB" id="A0A2A5JMS6"/>
<dbReference type="InterPro" id="IPR000160">
    <property type="entry name" value="GGDEF_dom"/>
</dbReference>
<dbReference type="PANTHER" id="PTHR45138:SF9">
    <property type="entry name" value="DIGUANYLATE CYCLASE DGCM-RELATED"/>
    <property type="match status" value="1"/>
</dbReference>
<gene>
    <name evidence="4" type="ORF">CEX98_15890</name>
</gene>
<dbReference type="EC" id="2.7.7.65" evidence="1"/>
<dbReference type="Pfam" id="PF00990">
    <property type="entry name" value="GGDEF"/>
    <property type="match status" value="1"/>
</dbReference>
<accession>A0A2A5JMS6</accession>
<dbReference type="RefSeq" id="WP_099643022.1">
    <property type="nucleotide sequence ID" value="NZ_JAQPZX010000011.1"/>
</dbReference>
<dbReference type="InterPro" id="IPR050469">
    <property type="entry name" value="Diguanylate_Cyclase"/>
</dbReference>
<sequence length="333" mass="37737">MMFHDPMAVAQEKMTQVCLFLEQHHLPPTPLNYQVAYTHISAANQDLDNAINKAIKSNTKIDCVFVEQLYYQFLDQGQKTQSELLEGVDSLVTELHENTENSQKHVIRFAQQVSQCVHNLDEHNIQKSKRALSTLAKQTELLLKQHKQFKQALIKSRLDYERNQALLLTLRKQHILDPQTGLYKRHYLHQKVSLWQSQQKSVCALSIQVDNLDEFSTRFGEVVGEVVLNRIANNIKRYVVESGLPGRTGKKEFTVILADVDLDTASVIAEKVRKGVERLKFVSAKGKVPLPNVSLALGIAQLAPEHDFNALAKRASFAAQKAHSLGQHCYISH</sequence>
<evidence type="ECO:0000259" key="3">
    <source>
        <dbReference type="PROSITE" id="PS50887"/>
    </source>
</evidence>
<dbReference type="GO" id="GO:0052621">
    <property type="term" value="F:diguanylate cyclase activity"/>
    <property type="evidence" value="ECO:0007669"/>
    <property type="project" value="UniProtKB-EC"/>
</dbReference>
<comment type="catalytic activity">
    <reaction evidence="2">
        <text>2 GTP = 3',3'-c-di-GMP + 2 diphosphate</text>
        <dbReference type="Rhea" id="RHEA:24898"/>
        <dbReference type="ChEBI" id="CHEBI:33019"/>
        <dbReference type="ChEBI" id="CHEBI:37565"/>
        <dbReference type="ChEBI" id="CHEBI:58805"/>
        <dbReference type="EC" id="2.7.7.65"/>
    </reaction>
</comment>
<dbReference type="InterPro" id="IPR043128">
    <property type="entry name" value="Rev_trsase/Diguanyl_cyclase"/>
</dbReference>
<dbReference type="EMBL" id="NKHF01000074">
    <property type="protein sequence ID" value="PCK30752.1"/>
    <property type="molecule type" value="Genomic_DNA"/>
</dbReference>
<dbReference type="CDD" id="cd01949">
    <property type="entry name" value="GGDEF"/>
    <property type="match status" value="1"/>
</dbReference>
<dbReference type="Gene3D" id="3.30.70.270">
    <property type="match status" value="1"/>
</dbReference>
<dbReference type="OrthoDB" id="9812260at2"/>
<evidence type="ECO:0000313" key="4">
    <source>
        <dbReference type="EMBL" id="PCK30752.1"/>
    </source>
</evidence>